<sequence>MQEVWKSLKGLIKQGDNYSVSNLGRVRNDVTGKIKKNSSHERGYLTTGIGANSTYPVHRLVALAFHPNPDNKPQVNHIDGNKVNNEAANLEWVTPSENIIHAIRTGLQVHRRGEKHHSSKFTEKQVIEIKQMLAKGMKGATIAREFDVPPQYISWIKTGHTWRHVHVEGFEPTYKKNPRGVS</sequence>
<dbReference type="InterPro" id="IPR003615">
    <property type="entry name" value="HNH_nuc"/>
</dbReference>
<evidence type="ECO:0000259" key="2">
    <source>
        <dbReference type="Pfam" id="PF13392"/>
    </source>
</evidence>
<dbReference type="GO" id="GO:0004519">
    <property type="term" value="F:endonuclease activity"/>
    <property type="evidence" value="ECO:0007669"/>
    <property type="project" value="UniProtKB-KW"/>
</dbReference>
<dbReference type="SUPFAM" id="SSF54060">
    <property type="entry name" value="His-Me finger endonucleases"/>
    <property type="match status" value="1"/>
</dbReference>
<accession>A0A076GD96</accession>
<evidence type="ECO:0000259" key="1">
    <source>
        <dbReference type="Pfam" id="PF07463"/>
    </source>
</evidence>
<reference evidence="3 4" key="1">
    <citation type="submission" date="2014-06" db="EMBL/GenBank/DDBJ databases">
        <title>Bioinformatic genomic analysis of Bacillus phage Bobb.</title>
        <authorList>
            <person name="Lewis H.M.N."/>
            <person name="Temple L."/>
            <person name="Barth R.N."/>
            <person name="Bowles K.M."/>
            <person name="Churchin D.I."/>
            <person name="Scott-Croshaw C."/>
            <person name="Glasgow G.H."/>
            <person name="Gloe M.W."/>
            <person name="McGough T.M."/>
            <person name="Nutbrown S.A."/>
            <person name="Romulus S.R."/>
            <person name="Sanders K.A.M."/>
            <person name="Diachok C.R."/>
            <person name="Serigano J.P."/>
            <person name="Shin D."/>
            <person name="Suresh M.H."/>
            <person name="Conner A.R.N."/>
            <person name="Korba R.M."/>
            <person name="Livermore R.J."/>
            <person name="Rohlf M.B."/>
            <person name="Utterback S.D."/>
            <person name="Wilson V.E."/>
        </authorList>
    </citation>
    <scope>NUCLEOTIDE SEQUENCE [LARGE SCALE GENOMIC DNA]</scope>
</reference>
<dbReference type="KEGG" id="vg:20283361"/>
<feature type="domain" description="NUMOD4" evidence="1">
    <location>
        <begin position="3"/>
        <end position="46"/>
    </location>
</feature>
<dbReference type="GeneID" id="20283361"/>
<keyword evidence="3" id="KW-0255">Endonuclease</keyword>
<dbReference type="Gene3D" id="3.90.75.20">
    <property type="match status" value="1"/>
</dbReference>
<dbReference type="Proteomes" id="UP000028664">
    <property type="component" value="Segment"/>
</dbReference>
<dbReference type="InterPro" id="IPR010902">
    <property type="entry name" value="NUMOD4"/>
</dbReference>
<dbReference type="GO" id="GO:0016788">
    <property type="term" value="F:hydrolase activity, acting on ester bonds"/>
    <property type="evidence" value="ECO:0007669"/>
    <property type="project" value="InterPro"/>
</dbReference>
<keyword evidence="4" id="KW-1185">Reference proteome</keyword>
<proteinExistence type="predicted"/>
<dbReference type="InterPro" id="IPR044925">
    <property type="entry name" value="His-Me_finger_sf"/>
</dbReference>
<dbReference type="RefSeq" id="YP_009056343.1">
    <property type="nucleotide sequence ID" value="NC_024792.1"/>
</dbReference>
<dbReference type="Pfam" id="PF07463">
    <property type="entry name" value="NUMOD4"/>
    <property type="match status" value="1"/>
</dbReference>
<feature type="domain" description="HNH nuclease" evidence="2">
    <location>
        <begin position="55"/>
        <end position="98"/>
    </location>
</feature>
<evidence type="ECO:0000313" key="3">
    <source>
        <dbReference type="EMBL" id="AII27975.1"/>
    </source>
</evidence>
<evidence type="ECO:0000313" key="4">
    <source>
        <dbReference type="Proteomes" id="UP000028664"/>
    </source>
</evidence>
<dbReference type="Pfam" id="PF13392">
    <property type="entry name" value="HNH_3"/>
    <property type="match status" value="1"/>
</dbReference>
<organism evidence="3 4">
    <name type="scientific">Bacillus phage Bobb</name>
    <dbReference type="NCBI Taxonomy" id="1527469"/>
    <lineage>
        <taxon>Viruses</taxon>
        <taxon>Duplodnaviria</taxon>
        <taxon>Heunggongvirae</taxon>
        <taxon>Uroviricota</taxon>
        <taxon>Caudoviricetes</taxon>
        <taxon>Herelleviridae</taxon>
        <taxon>Bastillevirinae</taxon>
        <taxon>Agatevirus</taxon>
        <taxon>Agatevirus bobb</taxon>
    </lineage>
</organism>
<dbReference type="EMBL" id="KM051843">
    <property type="protein sequence ID" value="AII27975.1"/>
    <property type="molecule type" value="Genomic_DNA"/>
</dbReference>
<keyword evidence="3" id="KW-0540">Nuclease</keyword>
<protein>
    <submittedName>
        <fullName evidence="3">HNH homing endonuclease</fullName>
    </submittedName>
</protein>
<keyword evidence="3" id="KW-0378">Hydrolase</keyword>
<name>A0A076GD96_9CAUD</name>
<dbReference type="OrthoDB" id="21336at10239"/>